<reference evidence="2" key="1">
    <citation type="journal article" date="2021" name="G3 (Bethesda)">
        <title>Chromosome assembled and annotated genome sequence of Aspergillus flavus NRRL 3357.</title>
        <authorList>
            <person name="Skerker J.M."/>
            <person name="Pianalto K.M."/>
            <person name="Mondo S.J."/>
            <person name="Yang K."/>
            <person name="Arkin A.P."/>
            <person name="Keller N.P."/>
            <person name="Grigoriev I.V."/>
            <person name="Louise Glass N.L."/>
        </authorList>
    </citation>
    <scope>NUCLEOTIDE SEQUENCE [LARGE SCALE GENOMIC DNA]</scope>
    <source>
        <strain evidence="2">ATCC 200026 / FGSC A1120 / IAM 13836 / NRRL 3357 / JCM 12722 / SRRC 167</strain>
    </source>
</reference>
<dbReference type="VEuPathDB" id="FungiDB:F9C07_1234"/>
<organism evidence="1 2">
    <name type="scientific">Aspergillus flavus (strain ATCC 200026 / FGSC A1120 / IAM 13836 / NRRL 3357 / JCM 12722 / SRRC 167)</name>
    <dbReference type="NCBI Taxonomy" id="332952"/>
    <lineage>
        <taxon>Eukaryota</taxon>
        <taxon>Fungi</taxon>
        <taxon>Dikarya</taxon>
        <taxon>Ascomycota</taxon>
        <taxon>Pezizomycotina</taxon>
        <taxon>Eurotiomycetes</taxon>
        <taxon>Eurotiomycetidae</taxon>
        <taxon>Eurotiales</taxon>
        <taxon>Aspergillaceae</taxon>
        <taxon>Aspergillus</taxon>
        <taxon>Aspergillus subgen. Circumdati</taxon>
    </lineage>
</organism>
<feature type="non-terminal residue" evidence="1">
    <location>
        <position position="1"/>
    </location>
</feature>
<evidence type="ECO:0000313" key="1">
    <source>
        <dbReference type="EMBL" id="QRD88253.1"/>
    </source>
</evidence>
<dbReference type="AlphaFoldDB" id="A0A7U2MQZ8"/>
<accession>A0A7U2MQZ8</accession>
<dbReference type="Proteomes" id="UP000596276">
    <property type="component" value="Chromosome 1"/>
</dbReference>
<protein>
    <submittedName>
        <fullName evidence="1">Uncharacterized protein</fullName>
    </submittedName>
</protein>
<proteinExistence type="predicted"/>
<evidence type="ECO:0000313" key="2">
    <source>
        <dbReference type="Proteomes" id="UP000596276"/>
    </source>
</evidence>
<keyword evidence="2" id="KW-1185">Reference proteome</keyword>
<name>A0A7U2MQZ8_ASPFN</name>
<sequence length="70" mass="8145">LKDEEDESLGRTAILCYPADDVKQMQKFMWDMGREVQIGLCDMLANRSGQEQHPGYVKDYTEELFTKRVS</sequence>
<dbReference type="EMBL" id="CP044619">
    <property type="protein sequence ID" value="QRD88253.1"/>
    <property type="molecule type" value="Genomic_DNA"/>
</dbReference>
<gene>
    <name evidence="1" type="ORF">F9C07_1234</name>
</gene>